<dbReference type="Pfam" id="PF01344">
    <property type="entry name" value="Kelch_1"/>
    <property type="match status" value="2"/>
</dbReference>
<sequence length="519" mass="58244">MAMDSMLAAGPALTEGEDLDSRVDSGAVTPLRRWREVELSTGVKPGERSGASSVTYQDALYVFGGYGGSGRLDDIFRFDFTNRCWSKVDAQGSIPAGRENNGAVVHGSKMYLFGGYSGFTWLNDFHSFNFDTYTWQTVPSGHRGAVPSTRFGYVSAVNGDFMYVFGGYDGSAWLNDMFDFDFERGMWSATQVQGFIPSGRSCPSWATHNGSVYLFGGYDGVHRMNDFHQFRMGSRTWSSVRSAGQVPSPRYFHASVVYGDSLFLFGGYNGQERLNDLYEFRFDCHTWFVLSTEDPPSGRSSLVAQVFGNSLYVFGGYNGSIVLNDFYEFRFEPVSIPPSNLVNDLRKLINNPAFADVTFLVESQPVYATRAHLAARSEHFRALFYGGMRESSGTEEQIVLPDIAHPVFLLLLEYIYTDQVGDINSDLAVHLLIAAERFLLDRLKALCEDIIRKCISIDNVVQIMMAAKAHRAEGLKDICMDFIISNEEKIKTTPAFRELIQEPTLMYELLMRRNPVQKP</sequence>
<organism evidence="4">
    <name type="scientific">Noctiluca scintillans</name>
    <name type="common">Sea sparkle</name>
    <name type="synonym">Red tide dinoflagellate</name>
    <dbReference type="NCBI Taxonomy" id="2966"/>
    <lineage>
        <taxon>Eukaryota</taxon>
        <taxon>Sar</taxon>
        <taxon>Alveolata</taxon>
        <taxon>Dinophyceae</taxon>
        <taxon>Noctilucales</taxon>
        <taxon>Noctilucaceae</taxon>
        <taxon>Noctiluca</taxon>
    </lineage>
</organism>
<protein>
    <recommendedName>
        <fullName evidence="3">BTB domain-containing protein</fullName>
    </recommendedName>
</protein>
<dbReference type="CDD" id="cd14733">
    <property type="entry name" value="BACK"/>
    <property type="match status" value="1"/>
</dbReference>
<evidence type="ECO:0000256" key="1">
    <source>
        <dbReference type="ARBA" id="ARBA00022441"/>
    </source>
</evidence>
<dbReference type="SUPFAM" id="SSF117281">
    <property type="entry name" value="Kelch motif"/>
    <property type="match status" value="1"/>
</dbReference>
<keyword evidence="1" id="KW-0880">Kelch repeat</keyword>
<gene>
    <name evidence="4" type="ORF">NSCI0253_LOCUS20998</name>
</gene>
<evidence type="ECO:0000256" key="2">
    <source>
        <dbReference type="ARBA" id="ARBA00022737"/>
    </source>
</evidence>
<dbReference type="SUPFAM" id="SSF54695">
    <property type="entry name" value="POZ domain"/>
    <property type="match status" value="1"/>
</dbReference>
<dbReference type="SMART" id="SM00612">
    <property type="entry name" value="Kelch"/>
    <property type="match status" value="5"/>
</dbReference>
<dbReference type="AlphaFoldDB" id="A0A7S1A9A8"/>
<dbReference type="InterPro" id="IPR051568">
    <property type="entry name" value="LZTR1/Attractin"/>
</dbReference>
<dbReference type="GO" id="GO:0005794">
    <property type="term" value="C:Golgi apparatus"/>
    <property type="evidence" value="ECO:0007669"/>
    <property type="project" value="TreeGrafter"/>
</dbReference>
<dbReference type="Gene3D" id="3.30.710.10">
    <property type="entry name" value="Potassium Channel Kv1.1, Chain A"/>
    <property type="match status" value="1"/>
</dbReference>
<feature type="domain" description="BTB" evidence="3">
    <location>
        <begin position="355"/>
        <end position="420"/>
    </location>
</feature>
<dbReference type="Pfam" id="PF24681">
    <property type="entry name" value="Kelch_KLHDC2_KLHL20_DRC7"/>
    <property type="match status" value="1"/>
</dbReference>
<evidence type="ECO:0000313" key="4">
    <source>
        <dbReference type="EMBL" id="CAD8846648.1"/>
    </source>
</evidence>
<dbReference type="InterPro" id="IPR006652">
    <property type="entry name" value="Kelch_1"/>
</dbReference>
<dbReference type="PANTHER" id="PTHR46376:SF1">
    <property type="entry name" value="LEUCINE-ZIPPER-LIKE TRANSCRIPTIONAL REGULATOR 1"/>
    <property type="match status" value="1"/>
</dbReference>
<dbReference type="Gene3D" id="2.120.10.80">
    <property type="entry name" value="Kelch-type beta propeller"/>
    <property type="match status" value="2"/>
</dbReference>
<accession>A0A7S1A9A8</accession>
<dbReference type="Gene3D" id="1.25.40.420">
    <property type="match status" value="1"/>
</dbReference>
<reference evidence="4" key="1">
    <citation type="submission" date="2021-01" db="EMBL/GenBank/DDBJ databases">
        <authorList>
            <person name="Corre E."/>
            <person name="Pelletier E."/>
            <person name="Niang G."/>
            <person name="Scheremetjew M."/>
            <person name="Finn R."/>
            <person name="Kale V."/>
            <person name="Holt S."/>
            <person name="Cochrane G."/>
            <person name="Meng A."/>
            <person name="Brown T."/>
            <person name="Cohen L."/>
        </authorList>
    </citation>
    <scope>NUCLEOTIDE SEQUENCE</scope>
</reference>
<dbReference type="EMBL" id="HBFQ01029820">
    <property type="protein sequence ID" value="CAD8846648.1"/>
    <property type="molecule type" value="Transcribed_RNA"/>
</dbReference>
<dbReference type="InterPro" id="IPR011333">
    <property type="entry name" value="SKP1/BTB/POZ_sf"/>
</dbReference>
<dbReference type="InterPro" id="IPR015915">
    <property type="entry name" value="Kelch-typ_b-propeller"/>
</dbReference>
<name>A0A7S1A9A8_NOCSC</name>
<dbReference type="PROSITE" id="PS50097">
    <property type="entry name" value="BTB"/>
    <property type="match status" value="1"/>
</dbReference>
<dbReference type="SMART" id="SM00225">
    <property type="entry name" value="BTB"/>
    <property type="match status" value="1"/>
</dbReference>
<keyword evidence="2" id="KW-0677">Repeat</keyword>
<dbReference type="Pfam" id="PF00651">
    <property type="entry name" value="BTB"/>
    <property type="match status" value="1"/>
</dbReference>
<proteinExistence type="predicted"/>
<dbReference type="PANTHER" id="PTHR46376">
    <property type="entry name" value="LEUCINE-ZIPPER-LIKE TRANSCRIPTIONAL REGULATOR 1"/>
    <property type="match status" value="1"/>
</dbReference>
<evidence type="ECO:0000259" key="3">
    <source>
        <dbReference type="PROSITE" id="PS50097"/>
    </source>
</evidence>
<dbReference type="InterPro" id="IPR000210">
    <property type="entry name" value="BTB/POZ_dom"/>
</dbReference>